<dbReference type="PANTHER" id="PTHR33112">
    <property type="entry name" value="DOMAIN PROTEIN, PUTATIVE-RELATED"/>
    <property type="match status" value="1"/>
</dbReference>
<reference evidence="3 4" key="1">
    <citation type="journal article" date="2019" name="Appl. Microbiol. Biotechnol.">
        <title>Genome sequence of Isaria javanica and comparative genome analysis insights into family S53 peptidase evolution in fungal entomopathogens.</title>
        <authorList>
            <person name="Lin R."/>
            <person name="Zhang X."/>
            <person name="Xin B."/>
            <person name="Zou M."/>
            <person name="Gao Y."/>
            <person name="Qin F."/>
            <person name="Hu Q."/>
            <person name="Xie B."/>
            <person name="Cheng X."/>
        </authorList>
    </citation>
    <scope>NUCLEOTIDE SEQUENCE [LARGE SCALE GENOMIC DNA]</scope>
    <source>
        <strain evidence="3 4">IJ1G</strain>
    </source>
</reference>
<name>A0A545WA05_9HYPO</name>
<dbReference type="Proteomes" id="UP000315783">
    <property type="component" value="Unassembled WGS sequence"/>
</dbReference>
<feature type="compositionally biased region" description="Basic and acidic residues" evidence="1">
    <location>
        <begin position="1"/>
        <end position="37"/>
    </location>
</feature>
<feature type="compositionally biased region" description="Acidic residues" evidence="1">
    <location>
        <begin position="38"/>
        <end position="47"/>
    </location>
</feature>
<dbReference type="EMBL" id="SPUK01000002">
    <property type="protein sequence ID" value="TQV99559.1"/>
    <property type="molecule type" value="Genomic_DNA"/>
</dbReference>
<dbReference type="OrthoDB" id="2975793at2759"/>
<evidence type="ECO:0000256" key="1">
    <source>
        <dbReference type="SAM" id="MobiDB-lite"/>
    </source>
</evidence>
<evidence type="ECO:0000313" key="3">
    <source>
        <dbReference type="EMBL" id="TQV99559.1"/>
    </source>
</evidence>
<sequence length="775" mass="87007">MPSTAHDPRDSSVRPRDRERDRRRRDTRDRERERSGSEDEDTEDESTADEREKEKDRERERDRDRDRDRDRVRQRRHRDSYMSRDSVPPPPPPASPPSRRISLTERLKGTFLRRGSVANADGGPPSPSLRRGFSNAGGSSGGGAPGSSSSSSSKGSPIPRIREWLDTCNNQHGRHCSGGDEGEVSTAAGTFRPHFLIDAADKRLVRAKPDDRYVALSYVWGPAPQRPDAPPAQLVKSNLDEWLAALPEHNVPQTIADAIWLARKLGLRHIWIDRMCIVQDDDAAKEHHIRNMAYVFSNAYLTIVAAHNDVNTGLLPLNTRRPSRPPRVGGASDHNELLLASRWNTRGWTLQELLYSRRAVFFFEDAVTWECHCDLWQGPGTGGGAAGFARGMWKGKKPECTHRISAAAFGFQHAPWPDMDEYARVAADYSARRVTQVDDTLRAFAGITTVLARVFPGGFVFGMPLMFLDSALLWRPQASIRRRALSRPPFLPSWSWMGWWFDGIRVDLTLWKASADYVEDTRTSGKRGQHQTAAGAQRRFQAPSSFRLRPTVVWRLSDRATSAPVTNNGFQFRELRSRRHAPTAGLPPGWSRSGAHFVHDSDDDTVFKYPVPVEDPPLEGEEEQPPPPGELAFPGPLLAFRTTSGIFDVDFAVTLAPKDAAQHPPVAVGNIWGRGRRWVGEFRAHDGWLGIQSSNYDGDEKLEFIAISSAVERWGSLVFPPDRYEEHADAKGWLEVVNVLWIERIAGVAYRRGIGHVLQKAWDAHAVEEMDILLG</sequence>
<feature type="compositionally biased region" description="Basic and acidic residues" evidence="1">
    <location>
        <begin position="48"/>
        <end position="71"/>
    </location>
</feature>
<keyword evidence="4" id="KW-1185">Reference proteome</keyword>
<dbReference type="AlphaFoldDB" id="A0A545WA05"/>
<dbReference type="InterPro" id="IPR010730">
    <property type="entry name" value="HET"/>
</dbReference>
<protein>
    <submittedName>
        <fullName evidence="3">Heterokaryon incompatibility</fullName>
    </submittedName>
</protein>
<organism evidence="3 4">
    <name type="scientific">Cordyceps javanica</name>
    <dbReference type="NCBI Taxonomy" id="43265"/>
    <lineage>
        <taxon>Eukaryota</taxon>
        <taxon>Fungi</taxon>
        <taxon>Dikarya</taxon>
        <taxon>Ascomycota</taxon>
        <taxon>Pezizomycotina</taxon>
        <taxon>Sordariomycetes</taxon>
        <taxon>Hypocreomycetidae</taxon>
        <taxon>Hypocreales</taxon>
        <taxon>Cordycipitaceae</taxon>
        <taxon>Cordyceps</taxon>
    </lineage>
</organism>
<proteinExistence type="predicted"/>
<feature type="domain" description="Heterokaryon incompatibility" evidence="2">
    <location>
        <begin position="213"/>
        <end position="352"/>
    </location>
</feature>
<gene>
    <name evidence="3" type="ORF">IF1G_01774</name>
</gene>
<feature type="compositionally biased region" description="Pro residues" evidence="1">
    <location>
        <begin position="87"/>
        <end position="96"/>
    </location>
</feature>
<feature type="region of interest" description="Disordered" evidence="1">
    <location>
        <begin position="1"/>
        <end position="159"/>
    </location>
</feature>
<dbReference type="STRING" id="43265.A0A545WA05"/>
<dbReference type="PANTHER" id="PTHR33112:SF16">
    <property type="entry name" value="HETEROKARYON INCOMPATIBILITY DOMAIN-CONTAINING PROTEIN"/>
    <property type="match status" value="1"/>
</dbReference>
<comment type="caution">
    <text evidence="3">The sequence shown here is derived from an EMBL/GenBank/DDBJ whole genome shotgun (WGS) entry which is preliminary data.</text>
</comment>
<dbReference type="Pfam" id="PF06985">
    <property type="entry name" value="HET"/>
    <property type="match status" value="1"/>
</dbReference>
<evidence type="ECO:0000313" key="4">
    <source>
        <dbReference type="Proteomes" id="UP000315783"/>
    </source>
</evidence>
<accession>A0A545WA05</accession>
<feature type="compositionally biased region" description="Low complexity" evidence="1">
    <location>
        <begin position="146"/>
        <end position="156"/>
    </location>
</feature>
<evidence type="ECO:0000259" key="2">
    <source>
        <dbReference type="Pfam" id="PF06985"/>
    </source>
</evidence>